<gene>
    <name evidence="1" type="ordered locus">Runsl_3933</name>
</gene>
<protein>
    <recommendedName>
        <fullName evidence="3">Nucleotidyltransferase family protein</fullName>
    </recommendedName>
</protein>
<keyword evidence="2" id="KW-1185">Reference proteome</keyword>
<dbReference type="AlphaFoldDB" id="A0A7U3ZNE7"/>
<organism evidence="1 2">
    <name type="scientific">Runella slithyformis (strain ATCC 29530 / DSM 19594 / LMG 11500 / NCIMB 11436 / LSU 4)</name>
    <dbReference type="NCBI Taxonomy" id="761193"/>
    <lineage>
        <taxon>Bacteria</taxon>
        <taxon>Pseudomonadati</taxon>
        <taxon>Bacteroidota</taxon>
        <taxon>Cytophagia</taxon>
        <taxon>Cytophagales</taxon>
        <taxon>Spirosomataceae</taxon>
        <taxon>Runella</taxon>
    </lineage>
</organism>
<evidence type="ECO:0000313" key="2">
    <source>
        <dbReference type="Proteomes" id="UP000000493"/>
    </source>
</evidence>
<accession>A0A7U3ZNE7</accession>
<dbReference type="InterPro" id="IPR039498">
    <property type="entry name" value="NTP_transf_5"/>
</dbReference>
<dbReference type="Pfam" id="PF14907">
    <property type="entry name" value="NTP_transf_5"/>
    <property type="match status" value="1"/>
</dbReference>
<dbReference type="EMBL" id="CP002859">
    <property type="protein sequence ID" value="AEI50288.1"/>
    <property type="molecule type" value="Genomic_DNA"/>
</dbReference>
<reference evidence="2" key="1">
    <citation type="submission" date="2011-06" db="EMBL/GenBank/DDBJ databases">
        <title>The complete genome of chromosome of Runella slithyformis DSM 19594.</title>
        <authorList>
            <consortium name="US DOE Joint Genome Institute (JGI-PGF)"/>
            <person name="Lucas S."/>
            <person name="Han J."/>
            <person name="Lapidus A."/>
            <person name="Bruce D."/>
            <person name="Goodwin L."/>
            <person name="Pitluck S."/>
            <person name="Peters L."/>
            <person name="Kyrpides N."/>
            <person name="Mavromatis K."/>
            <person name="Ivanova N."/>
            <person name="Ovchinnikova G."/>
            <person name="Zhang X."/>
            <person name="Misra M."/>
            <person name="Detter J.C."/>
            <person name="Tapia R."/>
            <person name="Han C."/>
            <person name="Land M."/>
            <person name="Hauser L."/>
            <person name="Markowitz V."/>
            <person name="Cheng J.-F."/>
            <person name="Hugenholtz P."/>
            <person name="Woyke T."/>
            <person name="Wu D."/>
            <person name="Tindall B."/>
            <person name="Faehrich R."/>
            <person name="Brambilla E."/>
            <person name="Klenk H.-P."/>
            <person name="Eisen J.A."/>
        </authorList>
    </citation>
    <scope>NUCLEOTIDE SEQUENCE [LARGE SCALE GENOMIC DNA]</scope>
    <source>
        <strain evidence="2">ATCC 29530 / DSM 19594 / LMG 11500 / NCIMB 11436 / LSU 4</strain>
    </source>
</reference>
<sequence>MLLEEAKKWIGIREDQIWLLKAALFEPSEALKYWGLWKGYWQLDDFTKEDSFSSVFCYIDVDSQRILPLVYRNLENTKDPFLPALRDLYRITWMHNQKLLYRAQQIVRDCNVSKIPTMLLKGIPMSLHYYKDMGVRPMGDVDVLVRLEDVEKAVIVLAKYGNIPSSVEYQYRHIIHAMHCYDEHGIDVDLHWQPFFFQNANAKSIQLDSRFSVLYQLLDTQTNIFSPPMQLFHTVIHGTMGGVPVLRWITDAAYICKSVDTAENIKEFMNLSKEFNLDYAVRLCMEYLHEEFGILSEEAYQEIQKISENRKQKEFLLLSLNYSSNFVHRLWRLIVRQSIAYDLFYEYRQKQSKVRWIFDKILYKTIYELKFYTVKEIFLRISK</sequence>
<name>A0A7U3ZNE7_RUNSL</name>
<evidence type="ECO:0000313" key="1">
    <source>
        <dbReference type="EMBL" id="AEI50288.1"/>
    </source>
</evidence>
<dbReference type="Gene3D" id="3.30.460.40">
    <property type="match status" value="1"/>
</dbReference>
<evidence type="ECO:0008006" key="3">
    <source>
        <dbReference type="Google" id="ProtNLM"/>
    </source>
</evidence>
<dbReference type="RefSeq" id="WP_013929591.1">
    <property type="nucleotide sequence ID" value="NC_015703.1"/>
</dbReference>
<dbReference type="KEGG" id="rsi:Runsl_3933"/>
<proteinExistence type="predicted"/>
<dbReference type="Proteomes" id="UP000000493">
    <property type="component" value="Chromosome"/>
</dbReference>
<reference evidence="1 2" key="2">
    <citation type="journal article" date="2012" name="Stand. Genomic Sci.">
        <title>Complete genome sequence of the aquatic bacterium Runella slithyformis type strain (LSU 4(T)).</title>
        <authorList>
            <person name="Copeland A."/>
            <person name="Zhang X."/>
            <person name="Misra M."/>
            <person name="Lapidus A."/>
            <person name="Nolan M."/>
            <person name="Lucas S."/>
            <person name="Deshpande S."/>
            <person name="Cheng J.F."/>
            <person name="Tapia R."/>
            <person name="Goodwin L.A."/>
            <person name="Pitluck S."/>
            <person name="Liolios K."/>
            <person name="Pagani I."/>
            <person name="Ivanova N."/>
            <person name="Mikhailova N."/>
            <person name="Pati A."/>
            <person name="Chen A."/>
            <person name="Palaniappan K."/>
            <person name="Land M."/>
            <person name="Hauser L."/>
            <person name="Pan C."/>
            <person name="Jeffries C.D."/>
            <person name="Detter J.C."/>
            <person name="Brambilla E.M."/>
            <person name="Rohde M."/>
            <person name="Djao O.D."/>
            <person name="Goker M."/>
            <person name="Sikorski J."/>
            <person name="Tindall B.J."/>
            <person name="Woyke T."/>
            <person name="Bristow J."/>
            <person name="Eisen J.A."/>
            <person name="Markowitz V."/>
            <person name="Hugenholtz P."/>
            <person name="Kyrpides N.C."/>
            <person name="Klenk H.P."/>
            <person name="Mavromatis K."/>
        </authorList>
    </citation>
    <scope>NUCLEOTIDE SEQUENCE [LARGE SCALE GENOMIC DNA]</scope>
    <source>
        <strain evidence="2">ATCC 29530 / DSM 19594 / LMG 11500 / NCIMB 11436 / LSU 4</strain>
    </source>
</reference>